<reference evidence="1 2" key="1">
    <citation type="journal article" date="2021" name="Nat. Commun.">
        <title>Genetic determinants of endophytism in the Arabidopsis root mycobiome.</title>
        <authorList>
            <person name="Mesny F."/>
            <person name="Miyauchi S."/>
            <person name="Thiergart T."/>
            <person name="Pickel B."/>
            <person name="Atanasova L."/>
            <person name="Karlsson M."/>
            <person name="Huettel B."/>
            <person name="Barry K.W."/>
            <person name="Haridas S."/>
            <person name="Chen C."/>
            <person name="Bauer D."/>
            <person name="Andreopoulos W."/>
            <person name="Pangilinan J."/>
            <person name="LaButti K."/>
            <person name="Riley R."/>
            <person name="Lipzen A."/>
            <person name="Clum A."/>
            <person name="Drula E."/>
            <person name="Henrissat B."/>
            <person name="Kohler A."/>
            <person name="Grigoriev I.V."/>
            <person name="Martin F.M."/>
            <person name="Hacquard S."/>
        </authorList>
    </citation>
    <scope>NUCLEOTIDE SEQUENCE [LARGE SCALE GENOMIC DNA]</scope>
    <source>
        <strain evidence="1 2">MPI-SDFR-AT-0079</strain>
    </source>
</reference>
<comment type="caution">
    <text evidence="1">The sequence shown here is derived from an EMBL/GenBank/DDBJ whole genome shotgun (WGS) entry which is preliminary data.</text>
</comment>
<accession>A0ACB7NYM1</accession>
<sequence length="745" mass="83084">MFLPFEPGEIHGALQLAYQVINIGWSNVHDAHQQYRDFKQDVEGLTKQLESLQLTIEINRARTGARLAPRGQLSPIFDNFRETLEACRRLLESQARHGTHQGPLFNIQWFMLVRDEVTMLRDRIAVLHLKLSLALQSLEIESRDGQTELMLSLTTLILDRLDVIESRMSRVLGEPPPAETKPPQRLSVPRELEEFLESTMAARCGGPTNIPMCQGVDEVVFYLDRATEWHVRQQSAQPDPAFQWANIYRAYWLLQATKASDEYQAASSTLTVAQLEQDLPRLGMTARRFFTKLEKQIVQAHAQLAQSADGGPPSSNLLLETIRRDSNAWQEHEVRRPLQEEDDNPRRGERVAVCRLRGTNATPEQLLEIYREKGNQEHLTIITSGPGRADRVHDVDLRFVHLAPSIEAVRPNGGPYSVTLSTTNSRGEGGFRLAFQSEEDAFEFQESMTGYKVVDDYPNTVVTRQHAGRVLGGERRSDTGRVQLWSSSRRSAGFQLPEEFREPEHPSAARRTTEPRTVSPYAPVLGSLGSFSRLSLTPRRTRSSSARSVLPDQQPTQGQRRQSAPSLARASTITSSTSRSSNSSLGGIFERPTNLIQVDRHGNMGYILDQPDPARLTIFLPAEDTTRAARGSGPSLLVIDINQYIRIDPTLCDCQQEATLHHRSSTGLAAAAPEQQQQQRCKKVVLRACGGASGVTARKTVGTWNLAAAGRYQALGRERRREAGGMMVEVPRVNKVAVGFGGVEG</sequence>
<name>A0ACB7NYM1_9PEZI</name>
<protein>
    <submittedName>
        <fullName evidence="1">Uncharacterized protein</fullName>
    </submittedName>
</protein>
<evidence type="ECO:0000313" key="1">
    <source>
        <dbReference type="EMBL" id="KAH6622697.1"/>
    </source>
</evidence>
<keyword evidence="2" id="KW-1185">Reference proteome</keyword>
<organism evidence="1 2">
    <name type="scientific">Chaetomium tenue</name>
    <dbReference type="NCBI Taxonomy" id="1854479"/>
    <lineage>
        <taxon>Eukaryota</taxon>
        <taxon>Fungi</taxon>
        <taxon>Dikarya</taxon>
        <taxon>Ascomycota</taxon>
        <taxon>Pezizomycotina</taxon>
        <taxon>Sordariomycetes</taxon>
        <taxon>Sordariomycetidae</taxon>
        <taxon>Sordariales</taxon>
        <taxon>Chaetomiaceae</taxon>
        <taxon>Chaetomium</taxon>
    </lineage>
</organism>
<evidence type="ECO:0000313" key="2">
    <source>
        <dbReference type="Proteomes" id="UP000724584"/>
    </source>
</evidence>
<proteinExistence type="predicted"/>
<gene>
    <name evidence="1" type="ORF">F5144DRAFT_581216</name>
</gene>
<dbReference type="Proteomes" id="UP000724584">
    <property type="component" value="Unassembled WGS sequence"/>
</dbReference>
<dbReference type="EMBL" id="JAGIZQ010000006">
    <property type="protein sequence ID" value="KAH6622697.1"/>
    <property type="molecule type" value="Genomic_DNA"/>
</dbReference>